<reference evidence="1" key="1">
    <citation type="submission" date="2022-11" db="EMBL/GenBank/DDBJ databases">
        <title>beta-Carotene-producing bacterium, Jeongeuplla avenae sp. nov., alleviates the salt stress of Arabidopsis seedlings.</title>
        <authorList>
            <person name="Jiang L."/>
            <person name="Lee J."/>
        </authorList>
    </citation>
    <scope>NUCLEOTIDE SEQUENCE</scope>
    <source>
        <strain evidence="1">DY_R2A_6</strain>
    </source>
</reference>
<organism evidence="1 2">
    <name type="scientific">Antarcticirhabdus aurantiaca</name>
    <dbReference type="NCBI Taxonomy" id="2606717"/>
    <lineage>
        <taxon>Bacteria</taxon>
        <taxon>Pseudomonadati</taxon>
        <taxon>Pseudomonadota</taxon>
        <taxon>Alphaproteobacteria</taxon>
        <taxon>Hyphomicrobiales</taxon>
        <taxon>Aurantimonadaceae</taxon>
        <taxon>Antarcticirhabdus</taxon>
    </lineage>
</organism>
<keyword evidence="1" id="KW-0418">Kinase</keyword>
<gene>
    <name evidence="1" type="ORF">OXU80_24570</name>
</gene>
<keyword evidence="2" id="KW-1185">Reference proteome</keyword>
<name>A0ACD4NM35_9HYPH</name>
<dbReference type="Proteomes" id="UP001163223">
    <property type="component" value="Chromosome"/>
</dbReference>
<accession>A0ACD4NM35</accession>
<evidence type="ECO:0000313" key="2">
    <source>
        <dbReference type="Proteomes" id="UP001163223"/>
    </source>
</evidence>
<dbReference type="EMBL" id="CP113520">
    <property type="protein sequence ID" value="WAJ27970.1"/>
    <property type="molecule type" value="Genomic_DNA"/>
</dbReference>
<protein>
    <submittedName>
        <fullName evidence="1">FGGY-family carbohydrate kinase</fullName>
    </submittedName>
</protein>
<evidence type="ECO:0000313" key="1">
    <source>
        <dbReference type="EMBL" id="WAJ27970.1"/>
    </source>
</evidence>
<keyword evidence="1" id="KW-0808">Transferase</keyword>
<sequence>MSDLYLGIDVGTGSARAGLFDADGRLVSSAKRPIRIWREAGEIVEQSSDDIWAAVCESAREALALAGGDPVRVKGIGFDATCSLVVVGKDGEPLAVGPSEDPARNVVVWMDHRAIEQAGRINAAGHPVLAYVGGRISPEMETPKLLWLKENRPHTFDRAGHFFDLADYLSWRATGSLQRSACTLTCKWTYLAHEKRWDESYFREVGLGVLADEDFARIGREVLDIGEPVGAGLTPTAATELGLRPGTPVGAALIDAHAGGVGTVAAAGGDLALIMGTSACAMAVTPEARFVEGVWGPYFGAMLPGAWLLEGGQSAYGAALDHLVASHPAFSAVKAEADGEGRSILDHLEARAIALAGSIEAAAELAADLHVVPDHLGNRSPRADPQATAVVCGLTLDGGSDDLVRLFVASLCGLCYGTRDIVEAMRGEGVSLERIVVSGGAARSALLRRILADATRMPVVLPETAEPVLLGSAMLGLVASGAQPNLASAAARMCRTQEVVEPAGGRTARFHDAKHAVYRLLQSGEARARALMAQAMRG</sequence>
<proteinExistence type="predicted"/>